<sequence length="29" mass="3536">AFLLRSPNYKKQSWEDLQMLQQKIVDENL</sequence>
<organism evidence="1">
    <name type="scientific">marine metagenome</name>
    <dbReference type="NCBI Taxonomy" id="408172"/>
    <lineage>
        <taxon>unclassified sequences</taxon>
        <taxon>metagenomes</taxon>
        <taxon>ecological metagenomes</taxon>
    </lineage>
</organism>
<reference evidence="1" key="1">
    <citation type="submission" date="2018-05" db="EMBL/GenBank/DDBJ databases">
        <authorList>
            <person name="Lanie J.A."/>
            <person name="Ng W.-L."/>
            <person name="Kazmierczak K.M."/>
            <person name="Andrzejewski T.M."/>
            <person name="Davidsen T.M."/>
            <person name="Wayne K.J."/>
            <person name="Tettelin H."/>
            <person name="Glass J.I."/>
            <person name="Rusch D."/>
            <person name="Podicherti R."/>
            <person name="Tsui H.-C.T."/>
            <person name="Winkler M.E."/>
        </authorList>
    </citation>
    <scope>NUCLEOTIDE SEQUENCE</scope>
</reference>
<dbReference type="EMBL" id="UINC01012587">
    <property type="protein sequence ID" value="SVA54885.1"/>
    <property type="molecule type" value="Genomic_DNA"/>
</dbReference>
<evidence type="ECO:0000313" key="1">
    <source>
        <dbReference type="EMBL" id="SVA54885.1"/>
    </source>
</evidence>
<accession>A0A381WQW2</accession>
<feature type="non-terminal residue" evidence="1">
    <location>
        <position position="1"/>
    </location>
</feature>
<protein>
    <submittedName>
        <fullName evidence="1">Uncharacterized protein</fullName>
    </submittedName>
</protein>
<gene>
    <name evidence="1" type="ORF">METZ01_LOCUS107739</name>
</gene>
<name>A0A381WQW2_9ZZZZ</name>
<dbReference type="AlphaFoldDB" id="A0A381WQW2"/>
<proteinExistence type="predicted"/>